<evidence type="ECO:0000313" key="1">
    <source>
        <dbReference type="EMBL" id="OEL23115.1"/>
    </source>
</evidence>
<dbReference type="AlphaFoldDB" id="A0A1E5VDJ4"/>
<reference evidence="1 2" key="1">
    <citation type="submission" date="2016-09" db="EMBL/GenBank/DDBJ databases">
        <title>The draft genome of Dichanthelium oligosanthes: A C3 panicoid grass species.</title>
        <authorList>
            <person name="Studer A.J."/>
            <person name="Schnable J.C."/>
            <person name="Brutnell T.P."/>
        </authorList>
    </citation>
    <scope>NUCLEOTIDE SEQUENCE [LARGE SCALE GENOMIC DNA]</scope>
    <source>
        <strain evidence="2">cv. Kellogg 1175</strain>
        <tissue evidence="1">Leaf</tissue>
    </source>
</reference>
<sequence>MPIQEAQASYSHNLSTQADYVRISETSERQACVINVSNGTVTVLPAGVTAIKHAANDIVVKSSSLLGRVPSIGEYKVLCIHQCKRDGIVVYYHTCDGNGRWRARPDPPMCVSG</sequence>
<protein>
    <submittedName>
        <fullName evidence="1">Uncharacterized protein</fullName>
    </submittedName>
</protein>
<dbReference type="Proteomes" id="UP000095767">
    <property type="component" value="Unassembled WGS sequence"/>
</dbReference>
<keyword evidence="2" id="KW-1185">Reference proteome</keyword>
<organism evidence="1 2">
    <name type="scientific">Dichanthelium oligosanthes</name>
    <dbReference type="NCBI Taxonomy" id="888268"/>
    <lineage>
        <taxon>Eukaryota</taxon>
        <taxon>Viridiplantae</taxon>
        <taxon>Streptophyta</taxon>
        <taxon>Embryophyta</taxon>
        <taxon>Tracheophyta</taxon>
        <taxon>Spermatophyta</taxon>
        <taxon>Magnoliopsida</taxon>
        <taxon>Liliopsida</taxon>
        <taxon>Poales</taxon>
        <taxon>Poaceae</taxon>
        <taxon>PACMAD clade</taxon>
        <taxon>Panicoideae</taxon>
        <taxon>Panicodae</taxon>
        <taxon>Paniceae</taxon>
        <taxon>Dichantheliinae</taxon>
        <taxon>Dichanthelium</taxon>
    </lineage>
</organism>
<dbReference type="EMBL" id="LWDX02043467">
    <property type="protein sequence ID" value="OEL23115.1"/>
    <property type="molecule type" value="Genomic_DNA"/>
</dbReference>
<dbReference type="OrthoDB" id="10673317at2759"/>
<evidence type="ECO:0000313" key="2">
    <source>
        <dbReference type="Proteomes" id="UP000095767"/>
    </source>
</evidence>
<proteinExistence type="predicted"/>
<accession>A0A1E5VDJ4</accession>
<name>A0A1E5VDJ4_9POAL</name>
<gene>
    <name evidence="1" type="ORF">BAE44_0015867</name>
</gene>
<comment type="caution">
    <text evidence="1">The sequence shown here is derived from an EMBL/GenBank/DDBJ whole genome shotgun (WGS) entry which is preliminary data.</text>
</comment>